<evidence type="ECO:0000256" key="5">
    <source>
        <dbReference type="ARBA" id="ARBA00022801"/>
    </source>
</evidence>
<proteinExistence type="inferred from homology"/>
<keyword evidence="4" id="KW-0479">Metal-binding</keyword>
<evidence type="ECO:0000256" key="2">
    <source>
        <dbReference type="ARBA" id="ARBA00022649"/>
    </source>
</evidence>
<dbReference type="Proteomes" id="UP000503447">
    <property type="component" value="Chromosome"/>
</dbReference>
<dbReference type="KEGG" id="ftj:FTUN_1592"/>
<dbReference type="AlphaFoldDB" id="A0A6M5YLB1"/>
<organism evidence="9 10">
    <name type="scientific">Frigoriglobus tundricola</name>
    <dbReference type="NCBI Taxonomy" id="2774151"/>
    <lineage>
        <taxon>Bacteria</taxon>
        <taxon>Pseudomonadati</taxon>
        <taxon>Planctomycetota</taxon>
        <taxon>Planctomycetia</taxon>
        <taxon>Gemmatales</taxon>
        <taxon>Gemmataceae</taxon>
        <taxon>Frigoriglobus</taxon>
    </lineage>
</organism>
<dbReference type="InterPro" id="IPR002716">
    <property type="entry name" value="PIN_dom"/>
</dbReference>
<dbReference type="GO" id="GO:0004518">
    <property type="term" value="F:nuclease activity"/>
    <property type="evidence" value="ECO:0007669"/>
    <property type="project" value="UniProtKB-KW"/>
</dbReference>
<gene>
    <name evidence="9" type="ORF">FTUN_1592</name>
</gene>
<accession>A0A6M5YLB1</accession>
<keyword evidence="2" id="KW-1277">Toxin-antitoxin system</keyword>
<dbReference type="GO" id="GO:0046872">
    <property type="term" value="F:metal ion binding"/>
    <property type="evidence" value="ECO:0007669"/>
    <property type="project" value="UniProtKB-KW"/>
</dbReference>
<evidence type="ECO:0000256" key="7">
    <source>
        <dbReference type="ARBA" id="ARBA00038093"/>
    </source>
</evidence>
<dbReference type="CDD" id="cd09881">
    <property type="entry name" value="PIN_VapC4-5_FitB-like"/>
    <property type="match status" value="1"/>
</dbReference>
<dbReference type="PANTHER" id="PTHR33653">
    <property type="entry name" value="RIBONUCLEASE VAPC2"/>
    <property type="match status" value="1"/>
</dbReference>
<evidence type="ECO:0000259" key="8">
    <source>
        <dbReference type="Pfam" id="PF01850"/>
    </source>
</evidence>
<evidence type="ECO:0000313" key="9">
    <source>
        <dbReference type="EMBL" id="QJW94073.1"/>
    </source>
</evidence>
<dbReference type="EMBL" id="CP053452">
    <property type="protein sequence ID" value="QJW94073.1"/>
    <property type="molecule type" value="Genomic_DNA"/>
</dbReference>
<dbReference type="Gene3D" id="3.40.50.1010">
    <property type="entry name" value="5'-nuclease"/>
    <property type="match status" value="1"/>
</dbReference>
<sequence length="137" mass="15058">MSRYLLDTNAVADCIFQRRGVAFRVRSARLAGHKIWTGVPVLAELFAGIEYSATRDTNTAVLNQNVRLFRLWPFTEDAAREYGRLYAHLRRIGRTIQTVDLMIAAIALTLGGCTVVTSDSDLSGIPGLNVESWATGG</sequence>
<keyword evidence="6" id="KW-0460">Magnesium</keyword>
<dbReference type="InterPro" id="IPR050556">
    <property type="entry name" value="Type_II_TA_system_RNase"/>
</dbReference>
<keyword evidence="10" id="KW-1185">Reference proteome</keyword>
<keyword evidence="5" id="KW-0378">Hydrolase</keyword>
<dbReference type="Pfam" id="PF01850">
    <property type="entry name" value="PIN"/>
    <property type="match status" value="1"/>
</dbReference>
<protein>
    <recommendedName>
        <fullName evidence="8">PIN domain-containing protein</fullName>
    </recommendedName>
</protein>
<dbReference type="SUPFAM" id="SSF88723">
    <property type="entry name" value="PIN domain-like"/>
    <property type="match status" value="1"/>
</dbReference>
<name>A0A6M5YLB1_9BACT</name>
<evidence type="ECO:0000256" key="1">
    <source>
        <dbReference type="ARBA" id="ARBA00001946"/>
    </source>
</evidence>
<feature type="domain" description="PIN" evidence="8">
    <location>
        <begin position="4"/>
        <end position="125"/>
    </location>
</feature>
<evidence type="ECO:0000313" key="10">
    <source>
        <dbReference type="Proteomes" id="UP000503447"/>
    </source>
</evidence>
<dbReference type="InterPro" id="IPR029060">
    <property type="entry name" value="PIN-like_dom_sf"/>
</dbReference>
<reference evidence="10" key="1">
    <citation type="submission" date="2020-05" db="EMBL/GenBank/DDBJ databases">
        <title>Frigoriglobus tundricola gen. nov., sp. nov., a psychrotolerant cellulolytic planctomycete of the family Gemmataceae with two divergent copies of 16S rRNA gene.</title>
        <authorList>
            <person name="Kulichevskaya I.S."/>
            <person name="Ivanova A.A."/>
            <person name="Naumoff D.G."/>
            <person name="Beletsky A.V."/>
            <person name="Rijpstra W.I.C."/>
            <person name="Sinninghe Damste J.S."/>
            <person name="Mardanov A.V."/>
            <person name="Ravin N.V."/>
            <person name="Dedysh S.N."/>
        </authorList>
    </citation>
    <scope>NUCLEOTIDE SEQUENCE [LARGE SCALE GENOMIC DNA]</scope>
    <source>
        <strain evidence="10">PL17</strain>
    </source>
</reference>
<evidence type="ECO:0000256" key="3">
    <source>
        <dbReference type="ARBA" id="ARBA00022722"/>
    </source>
</evidence>
<dbReference type="PANTHER" id="PTHR33653:SF1">
    <property type="entry name" value="RIBONUCLEASE VAPC2"/>
    <property type="match status" value="1"/>
</dbReference>
<dbReference type="GO" id="GO:0016787">
    <property type="term" value="F:hydrolase activity"/>
    <property type="evidence" value="ECO:0007669"/>
    <property type="project" value="UniProtKB-KW"/>
</dbReference>
<evidence type="ECO:0000256" key="6">
    <source>
        <dbReference type="ARBA" id="ARBA00022842"/>
    </source>
</evidence>
<comment type="similarity">
    <text evidence="7">Belongs to the PINc/VapC protein family.</text>
</comment>
<keyword evidence="3" id="KW-0540">Nuclease</keyword>
<comment type="cofactor">
    <cofactor evidence="1">
        <name>Mg(2+)</name>
        <dbReference type="ChEBI" id="CHEBI:18420"/>
    </cofactor>
</comment>
<evidence type="ECO:0000256" key="4">
    <source>
        <dbReference type="ARBA" id="ARBA00022723"/>
    </source>
</evidence>